<dbReference type="InterPro" id="IPR027417">
    <property type="entry name" value="P-loop_NTPase"/>
</dbReference>
<proteinExistence type="predicted"/>
<name>A0A4R2NER2_RHOAD</name>
<accession>A0A4R2NER2</accession>
<dbReference type="OrthoDB" id="7307426at2"/>
<evidence type="ECO:0000313" key="2">
    <source>
        <dbReference type="Proteomes" id="UP000295733"/>
    </source>
</evidence>
<dbReference type="SUPFAM" id="SSF52540">
    <property type="entry name" value="P-loop containing nucleoside triphosphate hydrolases"/>
    <property type="match status" value="1"/>
</dbReference>
<sequence length="446" mass="48559">MNEVVETLHHHGQHLSSQHHDALQSVIQTMTDMAEGAAERRVYVSSLDPGMGKTTSLIIFLRQLMGSQDHGDVAVLVCLSRKAEIERIVQDAGLEEVDFAVLTSDDEVNALSSTPPGEARVLFTTQQMLLSRLRGGRFEACSTFHYQGLPREVRVWDETMEPGQVVMLSSDDIGGLLGFFRRVSADFADKVDGLMDRLRRADIGSLFRFPKLDPEVLQRAAAMLGNEWRTAHVEALAQLSGQQVRVCPGWGSQRVAVLARAILPEDLAPVLVLDASARVRETYKLWAETRGGVVFLPSATKDYSPLTIHVARKGAGKSSWGQNGPVLAKTVAEMRGCRPDERCLIVHHKADKHLDVPGLISTALGPDASASTSFLHWGMHQATNEYADVPVLILAGTFNLPPSQYMGLAHASLGLPMDKALPDGVEKRVALGEHAHAIVQAVGRGV</sequence>
<dbReference type="EMBL" id="SLXL01000025">
    <property type="protein sequence ID" value="TCP19771.1"/>
    <property type="molecule type" value="Genomic_DNA"/>
</dbReference>
<comment type="caution">
    <text evidence="1">The sequence shown here is derived from an EMBL/GenBank/DDBJ whole genome shotgun (WGS) entry which is preliminary data.</text>
</comment>
<dbReference type="RefSeq" id="WP_132605831.1">
    <property type="nucleotide sequence ID" value="NZ_NRRP01000067.1"/>
</dbReference>
<keyword evidence="2" id="KW-1185">Reference proteome</keyword>
<protein>
    <submittedName>
        <fullName evidence="1">Uncharacterized protein</fullName>
    </submittedName>
</protein>
<reference evidence="1 2" key="1">
    <citation type="submission" date="2019-03" db="EMBL/GenBank/DDBJ databases">
        <title>Genomic Encyclopedia of Type Strains, Phase IV (KMG-IV): sequencing the most valuable type-strain genomes for metagenomic binning, comparative biology and taxonomic classification.</title>
        <authorList>
            <person name="Goeker M."/>
        </authorList>
    </citation>
    <scope>NUCLEOTIDE SEQUENCE [LARGE SCALE GENOMIC DNA]</scope>
    <source>
        <strain evidence="1 2">DSM 2781</strain>
    </source>
</reference>
<evidence type="ECO:0000313" key="1">
    <source>
        <dbReference type="EMBL" id="TCP19771.1"/>
    </source>
</evidence>
<gene>
    <name evidence="1" type="ORF">EV656_1256</name>
</gene>
<organism evidence="1 2">
    <name type="scientific">Rhodovulum adriaticum</name>
    <name type="common">Rhodopseudomonas adriatica</name>
    <dbReference type="NCBI Taxonomy" id="35804"/>
    <lineage>
        <taxon>Bacteria</taxon>
        <taxon>Pseudomonadati</taxon>
        <taxon>Pseudomonadota</taxon>
        <taxon>Alphaproteobacteria</taxon>
        <taxon>Rhodobacterales</taxon>
        <taxon>Paracoccaceae</taxon>
        <taxon>Rhodovulum</taxon>
    </lineage>
</organism>
<dbReference type="Proteomes" id="UP000295733">
    <property type="component" value="Unassembled WGS sequence"/>
</dbReference>
<dbReference type="AlphaFoldDB" id="A0A4R2NER2"/>
<feature type="non-terminal residue" evidence="1">
    <location>
        <position position="446"/>
    </location>
</feature>